<name>A0A3S0I5U1_9BACL</name>
<feature type="region of interest" description="Disordered" evidence="1">
    <location>
        <begin position="407"/>
        <end position="452"/>
    </location>
</feature>
<dbReference type="AlphaFoldDB" id="A0A3S0I5U1"/>
<comment type="caution">
    <text evidence="3">The sequence shown here is derived from an EMBL/GenBank/DDBJ whole genome shotgun (WGS) entry which is preliminary data.</text>
</comment>
<keyword evidence="4" id="KW-1185">Reference proteome</keyword>
<feature type="compositionally biased region" description="Gly residues" evidence="1">
    <location>
        <begin position="427"/>
        <end position="442"/>
    </location>
</feature>
<gene>
    <name evidence="3" type="ORF">EJQ19_31020</name>
</gene>
<proteinExistence type="predicted"/>
<evidence type="ECO:0000256" key="2">
    <source>
        <dbReference type="SAM" id="SignalP"/>
    </source>
</evidence>
<evidence type="ECO:0008006" key="5">
    <source>
        <dbReference type="Google" id="ProtNLM"/>
    </source>
</evidence>
<feature type="chain" id="PRO_5018724087" description="DUF11 domain-containing protein" evidence="2">
    <location>
        <begin position="38"/>
        <end position="736"/>
    </location>
</feature>
<evidence type="ECO:0000313" key="3">
    <source>
        <dbReference type="EMBL" id="RTE01380.1"/>
    </source>
</evidence>
<reference evidence="3 4" key="1">
    <citation type="submission" date="2018-12" db="EMBL/GenBank/DDBJ databases">
        <title>Bacillus ochoae sp. nov., Paenibacillus whitsoniae sp. nov., Paenibacillus spiritus sp. nov. Isolated from the Mars Exploration Rover during spacecraft assembly.</title>
        <authorList>
            <person name="Seuylemezian A."/>
            <person name="Vaishampayan P."/>
        </authorList>
    </citation>
    <scope>NUCLEOTIDE SEQUENCE [LARGE SCALE GENOMIC DNA]</scope>
    <source>
        <strain evidence="3 4">MER 54</strain>
    </source>
</reference>
<evidence type="ECO:0000313" key="4">
    <source>
        <dbReference type="Proteomes" id="UP000276128"/>
    </source>
</evidence>
<dbReference type="EMBL" id="RXHU01000138">
    <property type="protein sequence ID" value="RTE01380.1"/>
    <property type="molecule type" value="Genomic_DNA"/>
</dbReference>
<evidence type="ECO:0000256" key="1">
    <source>
        <dbReference type="SAM" id="MobiDB-lite"/>
    </source>
</evidence>
<sequence>MKANLKSLSIKQTGLALLLTGTMAAASWAAPAPSAYAANEGVFISNSSYFMLGKAALSSSSLQFSVLFHNGENESLDFNKYGVRVTDGSGHSYTANLSEKKSGMVAPGSEESFRFYANLPAGESADDLKVDIVRWNMNKANFMDDLGMLPVASVIGEGQLEAPEEIINLRTLDSTQSIDAALSFQLGQSVRVTENGKWYMYTQVSAKNLGNSSVKLPSNLAVRLVDASGMKYTSTVASGSDTTFLPGQKDTLTLKTLITKSVADSGLNLEYYYLNQSEEVSLGTLSMNSSLNTTALGAEQSYAGQQDGEHVVVKATSSQYAKQADGVHVQSVVTVRNNGDAVAAVPSFVGTYQFGDSGTSVSTTDSSERSGFLAPGETTTYYLNATLPVGIDPEAAQLVLWQKTSVGSGTGSTGTSSGSGTTTSGSGTTGAGTGTAGSGTSSGGSTAAGSGATTGQMPVAVFVLKGASEAKNGFTTAVNYKLGDKLVFANNSVVNANLDVSLVELHEHENDDLGYKTAIAKFKITNNGTNTLALPELENALVDNKGNTYTGTRQSGVSTQITPGSSYVISYSYLLPNKTASDDQSFALNVYDSKTVSEGSVSAGTYKVAMQTAEEGDTISVYPFSLKINDSSVSWLYSGGNYSYQLTLDMDITHEDQVIVDSSFSKIEFEMVDSLGRIVGTQDSSLMGTGKLTSGVQKVVVSGLKNEQVDSGVVVNMYEVITTPNGTAKRLLKQFH</sequence>
<keyword evidence="2" id="KW-0732">Signal</keyword>
<dbReference type="RefSeq" id="WP_126145079.1">
    <property type="nucleotide sequence ID" value="NZ_RXHU01000138.1"/>
</dbReference>
<dbReference type="Proteomes" id="UP000276128">
    <property type="component" value="Unassembled WGS sequence"/>
</dbReference>
<feature type="compositionally biased region" description="Low complexity" evidence="1">
    <location>
        <begin position="413"/>
        <end position="426"/>
    </location>
</feature>
<accession>A0A3S0I5U1</accession>
<feature type="compositionally biased region" description="Low complexity" evidence="1">
    <location>
        <begin position="443"/>
        <end position="452"/>
    </location>
</feature>
<protein>
    <recommendedName>
        <fullName evidence="5">DUF11 domain-containing protein</fullName>
    </recommendedName>
</protein>
<dbReference type="OrthoDB" id="2545931at2"/>
<organism evidence="3 4">
    <name type="scientific">Paenibacillus whitsoniae</name>
    <dbReference type="NCBI Taxonomy" id="2496558"/>
    <lineage>
        <taxon>Bacteria</taxon>
        <taxon>Bacillati</taxon>
        <taxon>Bacillota</taxon>
        <taxon>Bacilli</taxon>
        <taxon>Bacillales</taxon>
        <taxon>Paenibacillaceae</taxon>
        <taxon>Paenibacillus</taxon>
    </lineage>
</organism>
<feature type="signal peptide" evidence="2">
    <location>
        <begin position="1"/>
        <end position="37"/>
    </location>
</feature>